<accession>A0A926Y0I0</accession>
<feature type="domain" description="Fibronectin type-III" evidence="3">
    <location>
        <begin position="1457"/>
        <end position="1541"/>
    </location>
</feature>
<evidence type="ECO:0000313" key="4">
    <source>
        <dbReference type="EMBL" id="MBD2703651.1"/>
    </source>
</evidence>
<evidence type="ECO:0000313" key="5">
    <source>
        <dbReference type="Proteomes" id="UP000598820"/>
    </source>
</evidence>
<dbReference type="RefSeq" id="WP_190889496.1">
    <property type="nucleotide sequence ID" value="NZ_JACWZY010000023.1"/>
</dbReference>
<dbReference type="SMART" id="SM00060">
    <property type="entry name" value="FN3"/>
    <property type="match status" value="19"/>
</dbReference>
<organism evidence="4 5">
    <name type="scientific">Spirosoma profusum</name>
    <dbReference type="NCBI Taxonomy" id="2771354"/>
    <lineage>
        <taxon>Bacteria</taxon>
        <taxon>Pseudomonadati</taxon>
        <taxon>Bacteroidota</taxon>
        <taxon>Cytophagia</taxon>
        <taxon>Cytophagales</taxon>
        <taxon>Cytophagaceae</taxon>
        <taxon>Spirosoma</taxon>
    </lineage>
</organism>
<feature type="domain" description="Fibronectin type-III" evidence="3">
    <location>
        <begin position="738"/>
        <end position="826"/>
    </location>
</feature>
<keyword evidence="2" id="KW-0732">Signal</keyword>
<dbReference type="CDD" id="cd00063">
    <property type="entry name" value="FN3"/>
    <property type="match status" value="13"/>
</dbReference>
<comment type="caution">
    <text evidence="4">The sequence shown here is derived from an EMBL/GenBank/DDBJ whole genome shotgun (WGS) entry which is preliminary data.</text>
</comment>
<feature type="domain" description="Fibronectin type-III" evidence="3">
    <location>
        <begin position="204"/>
        <end position="292"/>
    </location>
</feature>
<dbReference type="InterPro" id="IPR036116">
    <property type="entry name" value="FN3_sf"/>
</dbReference>
<feature type="signal peptide" evidence="2">
    <location>
        <begin position="1"/>
        <end position="20"/>
    </location>
</feature>
<dbReference type="InterPro" id="IPR050991">
    <property type="entry name" value="ECM_Regulatory_Proteins"/>
</dbReference>
<evidence type="ECO:0000256" key="1">
    <source>
        <dbReference type="ARBA" id="ARBA00022737"/>
    </source>
</evidence>
<dbReference type="EMBL" id="JACWZY010000023">
    <property type="protein sequence ID" value="MBD2703651.1"/>
    <property type="molecule type" value="Genomic_DNA"/>
</dbReference>
<feature type="domain" description="Fibronectin type-III" evidence="3">
    <location>
        <begin position="1103"/>
        <end position="1196"/>
    </location>
</feature>
<dbReference type="Proteomes" id="UP000598820">
    <property type="component" value="Unassembled WGS sequence"/>
</dbReference>
<feature type="domain" description="Fibronectin type-III" evidence="3">
    <location>
        <begin position="465"/>
        <end position="554"/>
    </location>
</feature>
<dbReference type="PANTHER" id="PTHR46708:SF2">
    <property type="entry name" value="FIBRONECTIN TYPE-III DOMAIN-CONTAINING PROTEIN"/>
    <property type="match status" value="1"/>
</dbReference>
<feature type="domain" description="Fibronectin type-III" evidence="3">
    <location>
        <begin position="919"/>
        <end position="1011"/>
    </location>
</feature>
<dbReference type="SUPFAM" id="SSF49265">
    <property type="entry name" value="Fibronectin type III"/>
    <property type="match status" value="10"/>
</dbReference>
<dbReference type="PANTHER" id="PTHR46708">
    <property type="entry name" value="TENASCIN"/>
    <property type="match status" value="1"/>
</dbReference>
<dbReference type="InterPro" id="IPR003961">
    <property type="entry name" value="FN3_dom"/>
</dbReference>
<name>A0A926Y0I0_9BACT</name>
<feature type="domain" description="Fibronectin type-III" evidence="3">
    <location>
        <begin position="1370"/>
        <end position="1456"/>
    </location>
</feature>
<proteinExistence type="predicted"/>
<reference evidence="4" key="1">
    <citation type="submission" date="2020-09" db="EMBL/GenBank/DDBJ databases">
        <authorList>
            <person name="Kim M.K."/>
        </authorList>
    </citation>
    <scope>NUCLEOTIDE SEQUENCE</scope>
    <source>
        <strain evidence="4">BT702</strain>
    </source>
</reference>
<evidence type="ECO:0000256" key="2">
    <source>
        <dbReference type="SAM" id="SignalP"/>
    </source>
</evidence>
<feature type="chain" id="PRO_5037036617" evidence="2">
    <location>
        <begin position="21"/>
        <end position="1781"/>
    </location>
</feature>
<feature type="domain" description="Fibronectin type-III" evidence="3">
    <location>
        <begin position="638"/>
        <end position="737"/>
    </location>
</feature>
<feature type="domain" description="Fibronectin type-III" evidence="3">
    <location>
        <begin position="24"/>
        <end position="114"/>
    </location>
</feature>
<evidence type="ECO:0000259" key="3">
    <source>
        <dbReference type="PROSITE" id="PS50853"/>
    </source>
</evidence>
<feature type="domain" description="Fibronectin type-III" evidence="3">
    <location>
        <begin position="1625"/>
        <end position="1711"/>
    </location>
</feature>
<dbReference type="InterPro" id="IPR013783">
    <property type="entry name" value="Ig-like_fold"/>
</dbReference>
<feature type="domain" description="Fibronectin type-III" evidence="3">
    <location>
        <begin position="1198"/>
        <end position="1284"/>
    </location>
</feature>
<gene>
    <name evidence="4" type="ORF">IC229_23605</name>
</gene>
<sequence>MPFRYLLILLGIVFTTSAFADCRGPESLAAADVTYQSASLTWSYFSGDPSFKFQVQWRAAGSTGWTTSPVLTAYSTSLTNLTNNTAYEWRARTICAAGDTSVFINGIPFLTKCATPYTRNVTNITHQSAQLSWYQPVSGATSEVYWRAAGEPNWTIVSGLTTDFLNLAGLPEETSFEWQVRTICSATESSDFLIGSSFRTRCLPPTNARTKGINPDAVELAWDSPTTNVSSDIQWRRAGTSAWTVVENIGSTEYTLAGLANSTTYEWQVRTACSSTDKSTFTDIQLVQTSCPLPTDVSTRSVSYNSAVLEWKTFAGELQWRAAGTATWNVVSNVQSPYSLSGLTNNTTYEWRVRTVCSPSVSSAFTPAQLITTRCTAPTYTFTSTSQSNGLYLTWNSPSGNLSEIQWRIVGATSWSSVTGVTGNNYLLTGLQAGATYEWRVRSQCSDTEYSNFLMAQPYTLYCLAPGSLRTENATRTAIDLVWDSQGGATTYEVQWRSVGAAGWLSSTVTTTRYKLTELQLGTTYEWRVRSACSSTALSDFTSSRTFSLQCANPSHLYVGAVDISSALVSWDGFGSRPPYELQYRIQGATDWTSVTSLTATIFSLTGLAFNTTYEWRVGSGCSIDFSSVQIFKTQCATPVDPVVSTINFNAVRLTWQSSKNNLTEIQYRETGAATWISVVTKGNEPIFEDGSWSSNQSYSLYNLPIGKTYEWRIRTQCTTSIYSDFVNGQPFSSDCPAPVPLNAVQQSTTSLRIFWYASALPTEYDLQWRSVGSPVWNEVNGITGSSYDLTNLTNGLNYQYRLRQACSAGVVSDYSSTFTATLGCIAHYVPDQTLLPNTAVQLNFDWSNSVYNADLVNELQYRNNTSGAWTTISGITGTTYSLTGLTPNTTYEWRVRKQCSPTVFSDFSVSSSFVWTCSPPQPTGSSVNANSATLRWRNYSPYMPSYVVQWRVVGATNWSSVTVPGDRLEMVYSLTGLANNTVYEWRVATDCGNGNLSDFSAPVSFQTACPAVTYIGYSYPGYNTAQLNWPTVNLSVGQTYTVQYRIAGRVIWSELTGITSGNALITGLAGNTNYEWRIKTYCGESGAALFSQTGTFTTQCQNPANVNVSDLTSRSFLISWTNRADNTAVNLLVRSLAENGSWVNTISVNGLTSSAYLVTNLTPGATYDFQVRGVCDVNTLADNSGYSNPITTPGSQSALNIGVDSMSYQTARLNWSDGPESTNYVLQWRTRNGSWNTTGSLSTKRYLLMGLTPNTTYDVRVSYVDNAGVAHEASTSFVTTCLYPSNLSTTQIRSNSAQLSWVTLGWPVTIQWRVAGVSNWQSVTGITSNTYSLTGLTNYTIYEWRVVTRCSDNVMSPSSTALFRTICQMPTSTETRNEATQSAQLSWIGSGSIYSIRYRVIGETTWTTLSGITSTTYSLTGLMNNTDYEWAVTTVCEPTTSSLYTSPTRFKTQCKPPTNLRSAGGKPNRTYLKWDGGESTYQIDWRPVGSSSWTTIPDATSPYLLTGLTNDTSYEWRVRGVCAGSLSAPAEFLVHCYYDGYEYKYQPDVTANSAQLNWSSDNYPLYDLRWRKLGDSNWTNVAGITTLPYKLTSLANNTVYEWQIRSDCQTDFGTSAFFLTRCGSTNRLWTENLSTTSILFRWNESGDGVGYQLRWRAVGSSDWNTISNINETRFLLTNLTNNTSYEWQVSSQCGDETNFQLTAFFKTLNNCPFGLHTLRDGSWDDPTVWSCNRVPDFADLVEVNHVVNVPANQTAKALTIRYGEAARITFGSGATLRLKP</sequence>
<protein>
    <submittedName>
        <fullName evidence="4">Fibronectin type III domain-containing protein</fullName>
    </submittedName>
</protein>
<dbReference type="Pfam" id="PF00041">
    <property type="entry name" value="fn3"/>
    <property type="match status" value="7"/>
</dbReference>
<keyword evidence="1" id="KW-0677">Repeat</keyword>
<dbReference type="PROSITE" id="PS50853">
    <property type="entry name" value="FN3"/>
    <property type="match status" value="11"/>
</dbReference>
<dbReference type="Gene3D" id="2.60.40.10">
    <property type="entry name" value="Immunoglobulins"/>
    <property type="match status" value="19"/>
</dbReference>
<keyword evidence="5" id="KW-1185">Reference proteome</keyword>